<evidence type="ECO:0000256" key="3">
    <source>
        <dbReference type="ARBA" id="ARBA00022692"/>
    </source>
</evidence>
<dbReference type="Pfam" id="PF00209">
    <property type="entry name" value="SNF"/>
    <property type="match status" value="2"/>
</dbReference>
<evidence type="ECO:0000256" key="2">
    <source>
        <dbReference type="ARBA" id="ARBA00022448"/>
    </source>
</evidence>
<dbReference type="PANTHER" id="PTHR11616">
    <property type="entry name" value="SODIUM/CHLORIDE DEPENDENT TRANSPORTER"/>
    <property type="match status" value="1"/>
</dbReference>
<evidence type="ECO:0000256" key="1">
    <source>
        <dbReference type="ARBA" id="ARBA00004141"/>
    </source>
</evidence>
<dbReference type="AlphaFoldDB" id="A0AAJ6AIT3"/>
<feature type="transmembrane region" description="Helical" evidence="7">
    <location>
        <begin position="96"/>
        <end position="125"/>
    </location>
</feature>
<dbReference type="GO" id="GO:0035725">
    <property type="term" value="P:sodium ion transmembrane transport"/>
    <property type="evidence" value="ECO:0007669"/>
    <property type="project" value="TreeGrafter"/>
</dbReference>
<evidence type="ECO:0000256" key="7">
    <source>
        <dbReference type="SAM" id="Phobius"/>
    </source>
</evidence>
<evidence type="ECO:0000256" key="5">
    <source>
        <dbReference type="ARBA" id="ARBA00023136"/>
    </source>
</evidence>
<feature type="transmembrane region" description="Helical" evidence="7">
    <location>
        <begin position="183"/>
        <end position="211"/>
    </location>
</feature>
<dbReference type="RefSeq" id="WP_279674818.1">
    <property type="nucleotide sequence ID" value="NZ_CP122566.1"/>
</dbReference>
<dbReference type="Proteomes" id="UP001224674">
    <property type="component" value="Chromosome"/>
</dbReference>
<evidence type="ECO:0000313" key="9">
    <source>
        <dbReference type="Proteomes" id="UP001224674"/>
    </source>
</evidence>
<protein>
    <recommendedName>
        <fullName evidence="6">Transporter</fullName>
    </recommendedName>
</protein>
<dbReference type="PRINTS" id="PR00176">
    <property type="entry name" value="NANEUSMPORT"/>
</dbReference>
<dbReference type="InterPro" id="IPR000175">
    <property type="entry name" value="Na/ntran_symport"/>
</dbReference>
<feature type="transmembrane region" description="Helical" evidence="7">
    <location>
        <begin position="399"/>
        <end position="421"/>
    </location>
</feature>
<keyword evidence="3 6" id="KW-0812">Transmembrane</keyword>
<dbReference type="PANTHER" id="PTHR11616:SF240">
    <property type="entry name" value="BLOATED TUBULES, ISOFORM B-RELATED"/>
    <property type="match status" value="1"/>
</dbReference>
<comment type="similarity">
    <text evidence="6">Belongs to the sodium:neurotransmitter symporter (SNF) (TC 2.A.22) family.</text>
</comment>
<dbReference type="PROSITE" id="PS50267">
    <property type="entry name" value="NA_NEUROTRAN_SYMP_3"/>
    <property type="match status" value="1"/>
</dbReference>
<evidence type="ECO:0000313" key="8">
    <source>
        <dbReference type="EMBL" id="WGH93019.1"/>
    </source>
</evidence>
<dbReference type="InterPro" id="IPR037272">
    <property type="entry name" value="SNS_sf"/>
</dbReference>
<proteinExistence type="inferred from homology"/>
<feature type="transmembrane region" description="Helical" evidence="7">
    <location>
        <begin position="329"/>
        <end position="354"/>
    </location>
</feature>
<sequence>MALTQESLTAGRQQREQFSTRWVFLLAAIGSAVGLGNIWRFPYVAYENGGGAFILPYMVALLTAGIPLLFFDYAIGHRFKGSPPLAFRRLNRWTEAIGWWQVMICAVLGLFYAAILAWATSYIWFSVTEAWGDDPEGFFFAEYLQATEQAEVSFQIVPGVFFPLLALWILVLIILARGVGKGIGVAATIGMPLLVIMFVILVGIGLSLPGAATGLDALFTPDWSALTRPEVWVAAYGQIFFSLSVGFGIMLTYASYLKRRSNLTGSGLVVGFSNSGFELLAGIGVFSVLGFMAQASGLRVDEVASSGIGLAFVAFPAIISEAPLGLGPIIGVLFFGSLLFAGITSLISITEVVISGIMDKTGWSRARVVAIAGGLSAVVSLLAFSTTSGIHLLDVTDAFVNNIGIVGVSLVAVFVVSWVLFRLNELVGHLNSVSSFRLGWIYKILISVVMPVVLGITLVQYILQVVNEGYGGMPSWYVGTFGWGMSALLVVLAVVVALIPWAKNSGMQDDQHEQDFDIKNTPRHADQPVTTQEVNQ</sequence>
<feature type="transmembrane region" description="Helical" evidence="7">
    <location>
        <begin position="268"/>
        <end position="293"/>
    </location>
</feature>
<feature type="transmembrane region" description="Helical" evidence="7">
    <location>
        <begin position="441"/>
        <end position="463"/>
    </location>
</feature>
<dbReference type="SUPFAM" id="SSF161070">
    <property type="entry name" value="SNF-like"/>
    <property type="match status" value="1"/>
</dbReference>
<evidence type="ECO:0000256" key="6">
    <source>
        <dbReference type="RuleBase" id="RU003732"/>
    </source>
</evidence>
<dbReference type="EMBL" id="CP122566">
    <property type="protein sequence ID" value="WGH93019.1"/>
    <property type="molecule type" value="Genomic_DNA"/>
</dbReference>
<evidence type="ECO:0000256" key="4">
    <source>
        <dbReference type="ARBA" id="ARBA00022989"/>
    </source>
</evidence>
<feature type="transmembrane region" description="Helical" evidence="7">
    <location>
        <begin position="483"/>
        <end position="502"/>
    </location>
</feature>
<gene>
    <name evidence="8" type="ORF">QDX21_12125</name>
</gene>
<dbReference type="CDD" id="cd10334">
    <property type="entry name" value="SLC6sbd_u1"/>
    <property type="match status" value="1"/>
</dbReference>
<feature type="transmembrane region" description="Helical" evidence="7">
    <location>
        <begin position="53"/>
        <end position="75"/>
    </location>
</feature>
<comment type="subcellular location">
    <subcellularLocation>
        <location evidence="1">Membrane</location>
        <topology evidence="1">Multi-pass membrane protein</topology>
    </subcellularLocation>
</comment>
<dbReference type="GO" id="GO:0005886">
    <property type="term" value="C:plasma membrane"/>
    <property type="evidence" value="ECO:0007669"/>
    <property type="project" value="TreeGrafter"/>
</dbReference>
<reference evidence="8 9" key="1">
    <citation type="submission" date="2023-03" db="EMBL/GenBank/DDBJ databases">
        <title>Complete genome sequences of several Auritidibacter ignavus strains isolated from ear infections.</title>
        <authorList>
            <person name="Baehr T."/>
            <person name="Baumhoegger A.M."/>
        </authorList>
    </citation>
    <scope>NUCLEOTIDE SEQUENCE [LARGE SCALE GENOMIC DNA]</scope>
    <source>
        <strain evidence="8 9">BABAE-6</strain>
    </source>
</reference>
<organism evidence="8 9">
    <name type="scientific">Auritidibacter ignavus</name>
    <dbReference type="NCBI Taxonomy" id="678932"/>
    <lineage>
        <taxon>Bacteria</taxon>
        <taxon>Bacillati</taxon>
        <taxon>Actinomycetota</taxon>
        <taxon>Actinomycetes</taxon>
        <taxon>Micrococcales</taxon>
        <taxon>Micrococcaceae</taxon>
        <taxon>Auritidibacter</taxon>
    </lineage>
</organism>
<dbReference type="NCBIfam" id="NF037979">
    <property type="entry name" value="Na_transp"/>
    <property type="match status" value="1"/>
</dbReference>
<dbReference type="PROSITE" id="PS00610">
    <property type="entry name" value="NA_NEUROTRAN_SYMP_1"/>
    <property type="match status" value="1"/>
</dbReference>
<keyword evidence="5 7" id="KW-0472">Membrane</keyword>
<keyword evidence="4 7" id="KW-1133">Transmembrane helix</keyword>
<name>A0AAJ6AIT3_9MICC</name>
<keyword evidence="9" id="KW-1185">Reference proteome</keyword>
<feature type="transmembrane region" description="Helical" evidence="7">
    <location>
        <begin position="156"/>
        <end position="176"/>
    </location>
</feature>
<feature type="transmembrane region" description="Helical" evidence="7">
    <location>
        <begin position="231"/>
        <end position="256"/>
    </location>
</feature>
<feature type="transmembrane region" description="Helical" evidence="7">
    <location>
        <begin position="366"/>
        <end position="393"/>
    </location>
</feature>
<feature type="transmembrane region" description="Helical" evidence="7">
    <location>
        <begin position="22"/>
        <end position="41"/>
    </location>
</feature>
<keyword evidence="6" id="KW-0769">Symport</keyword>
<keyword evidence="2 6" id="KW-0813">Transport</keyword>
<dbReference type="GO" id="GO:0015293">
    <property type="term" value="F:symporter activity"/>
    <property type="evidence" value="ECO:0007669"/>
    <property type="project" value="UniProtKB-KW"/>
</dbReference>
<accession>A0AAJ6AIT3</accession>